<proteinExistence type="predicted"/>
<sequence>LLMMLMAQGTICCSRTGMWLTSTPSHRTVAAGRNPTRLAGCFTMTSPSHTTTASASYLRFTHK</sequence>
<accession>A0ABD0R189</accession>
<evidence type="ECO:0000313" key="1">
    <source>
        <dbReference type="EMBL" id="KAL0192270.1"/>
    </source>
</evidence>
<keyword evidence="2" id="KW-1185">Reference proteome</keyword>
<dbReference type="EMBL" id="JAMKFB020000005">
    <property type="protein sequence ID" value="KAL0192270.1"/>
    <property type="molecule type" value="Genomic_DNA"/>
</dbReference>
<comment type="caution">
    <text evidence="1">The sequence shown here is derived from an EMBL/GenBank/DDBJ whole genome shotgun (WGS) entry which is preliminary data.</text>
</comment>
<evidence type="ECO:0000313" key="2">
    <source>
        <dbReference type="Proteomes" id="UP001529510"/>
    </source>
</evidence>
<organism evidence="1 2">
    <name type="scientific">Cirrhinus mrigala</name>
    <name type="common">Mrigala</name>
    <dbReference type="NCBI Taxonomy" id="683832"/>
    <lineage>
        <taxon>Eukaryota</taxon>
        <taxon>Metazoa</taxon>
        <taxon>Chordata</taxon>
        <taxon>Craniata</taxon>
        <taxon>Vertebrata</taxon>
        <taxon>Euteleostomi</taxon>
        <taxon>Actinopterygii</taxon>
        <taxon>Neopterygii</taxon>
        <taxon>Teleostei</taxon>
        <taxon>Ostariophysi</taxon>
        <taxon>Cypriniformes</taxon>
        <taxon>Cyprinidae</taxon>
        <taxon>Labeoninae</taxon>
        <taxon>Labeonini</taxon>
        <taxon>Cirrhinus</taxon>
    </lineage>
</organism>
<feature type="non-terminal residue" evidence="1">
    <location>
        <position position="1"/>
    </location>
</feature>
<protein>
    <submittedName>
        <fullName evidence="1">Uncharacterized protein</fullName>
    </submittedName>
</protein>
<name>A0ABD0R189_CIRMR</name>
<dbReference type="Proteomes" id="UP001529510">
    <property type="component" value="Unassembled WGS sequence"/>
</dbReference>
<reference evidence="1 2" key="1">
    <citation type="submission" date="2024-05" db="EMBL/GenBank/DDBJ databases">
        <title>Genome sequencing and assembly of Indian major carp, Cirrhinus mrigala (Hamilton, 1822).</title>
        <authorList>
            <person name="Mohindra V."/>
            <person name="Chowdhury L.M."/>
            <person name="Lal K."/>
            <person name="Jena J.K."/>
        </authorList>
    </citation>
    <scope>NUCLEOTIDE SEQUENCE [LARGE SCALE GENOMIC DNA]</scope>
    <source>
        <strain evidence="1">CM1030</strain>
        <tissue evidence="1">Blood</tissue>
    </source>
</reference>
<dbReference type="AlphaFoldDB" id="A0ABD0R189"/>
<feature type="non-terminal residue" evidence="1">
    <location>
        <position position="63"/>
    </location>
</feature>
<gene>
    <name evidence="1" type="ORF">M9458_010566</name>
</gene>